<evidence type="ECO:0000256" key="3">
    <source>
        <dbReference type="PIRSR" id="PIRSR001235-1"/>
    </source>
</evidence>
<dbReference type="EMBL" id="SLUI01000021">
    <property type="protein sequence ID" value="TCL32467.1"/>
    <property type="molecule type" value="Genomic_DNA"/>
</dbReference>
<sequence length="407" mass="43670">MDKEWIAATIEKISTWGKGTRGTSRLAFSAEDWQAKEYFISLMKEAGLAVRFDAFGNIIGRLEGRNPHAPAVVTGSHLDTVPEGGDYDGIVGVVGGLAAIKQLKEKGELTHPLELIIFAAEESSRFGFATMGSKVMAGTTNLSAWSKAKDQNGITLAEALEAQGFDLQGIPNAIRQKQELKAFVELHIEQGPVLEADKTTIGIVSAIAAPTRLKITVEGMAAHSGTTPMDQRQDALVSAAMIVLAVQEIAMEQSHLGTVGTVGAMKVHPGVMNVVPGLVEMWVDIRGINHESIIEAMQDIKDAISTIAEGQDTPVSIEVLSSDKPVFMDDHIKGIIEEASRRLGISYKRMPSGAGHDAMNMAQLTAAGMIFIPCRNGISHNPEEYTQLEDIAAGVEVLTETLYQLAK</sequence>
<keyword evidence="2 6" id="KW-0378">Hydrolase</keyword>
<dbReference type="GO" id="GO:0046872">
    <property type="term" value="F:metal ion binding"/>
    <property type="evidence" value="ECO:0007669"/>
    <property type="project" value="UniProtKB-KW"/>
</dbReference>
<comment type="cofactor">
    <cofactor evidence="3">
        <name>Zn(2+)</name>
        <dbReference type="ChEBI" id="CHEBI:29105"/>
    </cofactor>
    <text evidence="3">Binds 2 Zn(2+) ions per subunit.</text>
</comment>
<feature type="binding site" evidence="3">
    <location>
        <position position="122"/>
    </location>
    <ligand>
        <name>Zn(2+)</name>
        <dbReference type="ChEBI" id="CHEBI:29105"/>
        <label>2</label>
    </ligand>
</feature>
<keyword evidence="7" id="KW-1185">Reference proteome</keyword>
<protein>
    <submittedName>
        <fullName evidence="6">N-carbamoyl-L-amino-acid hydrolase</fullName>
    </submittedName>
</protein>
<evidence type="ECO:0000256" key="1">
    <source>
        <dbReference type="ARBA" id="ARBA00006153"/>
    </source>
</evidence>
<feature type="binding site" evidence="3">
    <location>
        <position position="88"/>
    </location>
    <ligand>
        <name>Zn(2+)</name>
        <dbReference type="ChEBI" id="CHEBI:29105"/>
        <label>1</label>
    </ligand>
</feature>
<dbReference type="InterPro" id="IPR011650">
    <property type="entry name" value="Peptidase_M20_dimer"/>
</dbReference>
<dbReference type="SUPFAM" id="SSF53187">
    <property type="entry name" value="Zn-dependent exopeptidases"/>
    <property type="match status" value="1"/>
</dbReference>
<name>A0A4R1PPT2_9FIRM</name>
<dbReference type="InterPro" id="IPR036264">
    <property type="entry name" value="Bact_exopeptidase_dim_dom"/>
</dbReference>
<dbReference type="Gene3D" id="3.30.70.360">
    <property type="match status" value="1"/>
</dbReference>
<dbReference type="Gene3D" id="3.40.630.10">
    <property type="entry name" value="Zn peptidases"/>
    <property type="match status" value="1"/>
</dbReference>
<dbReference type="InterPro" id="IPR010158">
    <property type="entry name" value="Amidase_Cbmase"/>
</dbReference>
<dbReference type="InterPro" id="IPR002933">
    <property type="entry name" value="Peptidase_M20"/>
</dbReference>
<dbReference type="RefSeq" id="WP_243650666.1">
    <property type="nucleotide sequence ID" value="NZ_SLUI01000021.1"/>
</dbReference>
<comment type="caution">
    <text evidence="6">The sequence shown here is derived from an EMBL/GenBank/DDBJ whole genome shotgun (WGS) entry which is preliminary data.</text>
</comment>
<feature type="binding site" evidence="3">
    <location>
        <position position="187"/>
    </location>
    <ligand>
        <name>Zn(2+)</name>
        <dbReference type="ChEBI" id="CHEBI:29105"/>
        <label>1</label>
    </ligand>
</feature>
<feature type="binding site" evidence="4">
    <location>
        <position position="212"/>
    </location>
    <ligand>
        <name>allantoate</name>
        <dbReference type="ChEBI" id="CHEBI:17536"/>
    </ligand>
</feature>
<dbReference type="Pfam" id="PF07687">
    <property type="entry name" value="M20_dimer"/>
    <property type="match status" value="1"/>
</dbReference>
<feature type="binding site" evidence="3">
    <location>
        <position position="380"/>
    </location>
    <ligand>
        <name>Zn(2+)</name>
        <dbReference type="ChEBI" id="CHEBI:29105"/>
        <label>2</label>
    </ligand>
</feature>
<accession>A0A4R1PPT2</accession>
<dbReference type="PANTHER" id="PTHR32494">
    <property type="entry name" value="ALLANTOATE DEIMINASE-RELATED"/>
    <property type="match status" value="1"/>
</dbReference>
<dbReference type="NCBIfam" id="TIGR01879">
    <property type="entry name" value="hydantase"/>
    <property type="match status" value="1"/>
</dbReference>
<keyword evidence="3" id="KW-0479">Metal-binding</keyword>
<dbReference type="Pfam" id="PF01546">
    <property type="entry name" value="Peptidase_M20"/>
    <property type="match status" value="1"/>
</dbReference>
<dbReference type="NCBIfam" id="NF006771">
    <property type="entry name" value="PRK09290.1-5"/>
    <property type="match status" value="1"/>
</dbReference>
<feature type="binding site" evidence="4">
    <location>
        <position position="286"/>
    </location>
    <ligand>
        <name>allantoate</name>
        <dbReference type="ChEBI" id="CHEBI:17536"/>
    </ligand>
</feature>
<dbReference type="AlphaFoldDB" id="A0A4R1PPT2"/>
<reference evidence="6 7" key="1">
    <citation type="submission" date="2019-03" db="EMBL/GenBank/DDBJ databases">
        <title>Genomic Encyclopedia of Type Strains, Phase IV (KMG-IV): sequencing the most valuable type-strain genomes for metagenomic binning, comparative biology and taxonomic classification.</title>
        <authorList>
            <person name="Goeker M."/>
        </authorList>
    </citation>
    <scope>NUCLEOTIDE SEQUENCE [LARGE SCALE GENOMIC DNA]</scope>
    <source>
        <strain evidence="6 7">DSM 15969</strain>
    </source>
</reference>
<evidence type="ECO:0000313" key="6">
    <source>
        <dbReference type="EMBL" id="TCL32467.1"/>
    </source>
</evidence>
<dbReference type="Proteomes" id="UP000295063">
    <property type="component" value="Unassembled WGS sequence"/>
</dbReference>
<dbReference type="SUPFAM" id="SSF55031">
    <property type="entry name" value="Bacterial exopeptidase dimerisation domain"/>
    <property type="match status" value="1"/>
</dbReference>
<dbReference type="GO" id="GO:0016813">
    <property type="term" value="F:hydrolase activity, acting on carbon-nitrogen (but not peptide) bonds, in linear amidines"/>
    <property type="evidence" value="ECO:0007669"/>
    <property type="project" value="InterPro"/>
</dbReference>
<proteinExistence type="inferred from homology"/>
<feature type="binding site" evidence="3">
    <location>
        <position position="77"/>
    </location>
    <ligand>
        <name>Zn(2+)</name>
        <dbReference type="ChEBI" id="CHEBI:29105"/>
        <label>1</label>
    </ligand>
</feature>
<gene>
    <name evidence="6" type="ORF">EV210_12134</name>
</gene>
<organism evidence="6 7">
    <name type="scientific">Anaerospora hongkongensis</name>
    <dbReference type="NCBI Taxonomy" id="244830"/>
    <lineage>
        <taxon>Bacteria</taxon>
        <taxon>Bacillati</taxon>
        <taxon>Bacillota</taxon>
        <taxon>Negativicutes</taxon>
        <taxon>Selenomonadales</taxon>
        <taxon>Sporomusaceae</taxon>
        <taxon>Anaerospora</taxon>
    </lineage>
</organism>
<dbReference type="PIRSF" id="PIRSF001235">
    <property type="entry name" value="Amidase_carbamoylase"/>
    <property type="match status" value="1"/>
</dbReference>
<dbReference type="PANTHER" id="PTHR32494:SF5">
    <property type="entry name" value="ALLANTOATE AMIDOHYDROLASE"/>
    <property type="match status" value="1"/>
</dbReference>
<keyword evidence="3" id="KW-0862">Zinc</keyword>
<evidence type="ECO:0000256" key="2">
    <source>
        <dbReference type="ARBA" id="ARBA00022801"/>
    </source>
</evidence>
<feature type="binding site" evidence="4">
    <location>
        <position position="273"/>
    </location>
    <ligand>
        <name>allantoate</name>
        <dbReference type="ChEBI" id="CHEBI:17536"/>
    </ligand>
</feature>
<dbReference type="CDD" id="cd03884">
    <property type="entry name" value="M20_bAS"/>
    <property type="match status" value="1"/>
</dbReference>
<evidence type="ECO:0000259" key="5">
    <source>
        <dbReference type="Pfam" id="PF07687"/>
    </source>
</evidence>
<feature type="binding site" evidence="3">
    <location>
        <position position="88"/>
    </location>
    <ligand>
        <name>Zn(2+)</name>
        <dbReference type="ChEBI" id="CHEBI:29105"/>
        <label>2</label>
    </ligand>
</feature>
<evidence type="ECO:0000256" key="4">
    <source>
        <dbReference type="PIRSR" id="PIRSR001235-2"/>
    </source>
</evidence>
<comment type="similarity">
    <text evidence="1">Belongs to the peptidase M20 family.</text>
</comment>
<feature type="domain" description="Peptidase M20 dimerisation" evidence="5">
    <location>
        <begin position="213"/>
        <end position="309"/>
    </location>
</feature>
<evidence type="ECO:0000313" key="7">
    <source>
        <dbReference type="Proteomes" id="UP000295063"/>
    </source>
</evidence>